<name>A0AAD7XL81_9STRA</name>
<dbReference type="EMBL" id="JAQMWT010000379">
    <property type="protein sequence ID" value="KAJ8602450.1"/>
    <property type="molecule type" value="Genomic_DNA"/>
</dbReference>
<dbReference type="GO" id="GO:0003824">
    <property type="term" value="F:catalytic activity"/>
    <property type="evidence" value="ECO:0007669"/>
    <property type="project" value="InterPro"/>
</dbReference>
<organism evidence="3 4">
    <name type="scientific">Chrysophaeum taylorii</name>
    <dbReference type="NCBI Taxonomy" id="2483200"/>
    <lineage>
        <taxon>Eukaryota</taxon>
        <taxon>Sar</taxon>
        <taxon>Stramenopiles</taxon>
        <taxon>Ochrophyta</taxon>
        <taxon>Pelagophyceae</taxon>
        <taxon>Pelagomonadales</taxon>
        <taxon>Pelagomonadaceae</taxon>
        <taxon>Chrysophaeum</taxon>
    </lineage>
</organism>
<dbReference type="InterPro" id="IPR005302">
    <property type="entry name" value="MoCF_Sase_C"/>
</dbReference>
<dbReference type="Pfam" id="PF03476">
    <property type="entry name" value="MOSC_N"/>
    <property type="match status" value="1"/>
</dbReference>
<dbReference type="AlphaFoldDB" id="A0AAD7XL81"/>
<comment type="caution">
    <text evidence="3">The sequence shown here is derived from an EMBL/GenBank/DDBJ whole genome shotgun (WGS) entry which is preliminary data.</text>
</comment>
<reference evidence="3" key="1">
    <citation type="submission" date="2023-01" db="EMBL/GenBank/DDBJ databases">
        <title>Metagenome sequencing of chrysophaentin producing Chrysophaeum taylorii.</title>
        <authorList>
            <person name="Davison J."/>
            <person name="Bewley C."/>
        </authorList>
    </citation>
    <scope>NUCLEOTIDE SEQUENCE</scope>
    <source>
        <strain evidence="3">NIES-1699</strain>
    </source>
</reference>
<dbReference type="PANTHER" id="PTHR14237:SF19">
    <property type="entry name" value="MITOCHONDRIAL AMIDOXIME REDUCING COMPONENT 1"/>
    <property type="match status" value="1"/>
</dbReference>
<evidence type="ECO:0000313" key="3">
    <source>
        <dbReference type="EMBL" id="KAJ8602450.1"/>
    </source>
</evidence>
<feature type="domain" description="MOSC" evidence="2">
    <location>
        <begin position="132"/>
        <end position="322"/>
    </location>
</feature>
<dbReference type="Pfam" id="PF03473">
    <property type="entry name" value="MOSC"/>
    <property type="match status" value="1"/>
</dbReference>
<protein>
    <recommendedName>
        <fullName evidence="2">MOSC domain-containing protein</fullName>
    </recommendedName>
</protein>
<dbReference type="Proteomes" id="UP001230188">
    <property type="component" value="Unassembled WGS sequence"/>
</dbReference>
<proteinExistence type="predicted"/>
<sequence length="322" mass="34783">MRKPAMHDGKIRIKEIVIYPVKSCKGVVVTSAQLDSQSGLAYDRLWTVVDARGAFMSQRRAPKMALVTPSLPSSASEPLELSAPGASTLKVSQVDSGGKRLNVRIWDDRVVAVDQGDEAAQWFSDFLEIPGLRLVRMPRSTSRWCDSKYAPLLGTRTAFSDGFPILLASAASLADLNAKMKSPLPMARFRPNVVLDGDLEAWAEDSWARVRLGAHTFLVAKPCSRCKIPTICQDTGTVGGEKTARVDDGDDEGGGPNQGAEPTTTLKTFRTGKHLGATTPGWDDEVFFGQNLCLLPTLLDRISTPFSTSPPTLVVGDPAMPL</sequence>
<keyword evidence="4" id="KW-1185">Reference proteome</keyword>
<dbReference type="InterPro" id="IPR005303">
    <property type="entry name" value="MOCOS_middle"/>
</dbReference>
<dbReference type="PROSITE" id="PS51340">
    <property type="entry name" value="MOSC"/>
    <property type="match status" value="1"/>
</dbReference>
<dbReference type="GO" id="GO:0030151">
    <property type="term" value="F:molybdenum ion binding"/>
    <property type="evidence" value="ECO:0007669"/>
    <property type="project" value="InterPro"/>
</dbReference>
<dbReference type="InterPro" id="IPR011037">
    <property type="entry name" value="Pyrv_Knase-like_insert_dom_sf"/>
</dbReference>
<dbReference type="GO" id="GO:0030170">
    <property type="term" value="F:pyridoxal phosphate binding"/>
    <property type="evidence" value="ECO:0007669"/>
    <property type="project" value="InterPro"/>
</dbReference>
<dbReference type="SUPFAM" id="SSF141673">
    <property type="entry name" value="MOSC N-terminal domain-like"/>
    <property type="match status" value="1"/>
</dbReference>
<evidence type="ECO:0000313" key="4">
    <source>
        <dbReference type="Proteomes" id="UP001230188"/>
    </source>
</evidence>
<accession>A0AAD7XL81</accession>
<feature type="region of interest" description="Disordered" evidence="1">
    <location>
        <begin position="237"/>
        <end position="264"/>
    </location>
</feature>
<evidence type="ECO:0000259" key="2">
    <source>
        <dbReference type="PROSITE" id="PS51340"/>
    </source>
</evidence>
<dbReference type="PANTHER" id="PTHR14237">
    <property type="entry name" value="MOLYBDOPTERIN COFACTOR SULFURASE MOSC"/>
    <property type="match status" value="1"/>
</dbReference>
<evidence type="ECO:0000256" key="1">
    <source>
        <dbReference type="SAM" id="MobiDB-lite"/>
    </source>
</evidence>
<gene>
    <name evidence="3" type="ORF">CTAYLR_001277</name>
</gene>
<dbReference type="SUPFAM" id="SSF50800">
    <property type="entry name" value="PK beta-barrel domain-like"/>
    <property type="match status" value="1"/>
</dbReference>